<feature type="transmembrane region" description="Helical" evidence="1">
    <location>
        <begin position="170"/>
        <end position="187"/>
    </location>
</feature>
<evidence type="ECO:0000256" key="1">
    <source>
        <dbReference type="SAM" id="Phobius"/>
    </source>
</evidence>
<feature type="transmembrane region" description="Helical" evidence="1">
    <location>
        <begin position="20"/>
        <end position="39"/>
    </location>
</feature>
<feature type="transmembrane region" description="Helical" evidence="1">
    <location>
        <begin position="51"/>
        <end position="71"/>
    </location>
</feature>
<keyword evidence="1" id="KW-0472">Membrane</keyword>
<evidence type="ECO:0000313" key="3">
    <source>
        <dbReference type="Proteomes" id="UP000516018"/>
    </source>
</evidence>
<organism evidence="2 3">
    <name type="scientific">Agrilutibacter terrestris</name>
    <dbReference type="NCBI Taxonomy" id="2865112"/>
    <lineage>
        <taxon>Bacteria</taxon>
        <taxon>Pseudomonadati</taxon>
        <taxon>Pseudomonadota</taxon>
        <taxon>Gammaproteobacteria</taxon>
        <taxon>Lysobacterales</taxon>
        <taxon>Lysobacteraceae</taxon>
        <taxon>Agrilutibacter</taxon>
    </lineage>
</organism>
<protein>
    <recommendedName>
        <fullName evidence="4">DedA family protein</fullName>
    </recommendedName>
</protein>
<dbReference type="AlphaFoldDB" id="A0A7H0FZW8"/>
<keyword evidence="1" id="KW-1133">Transmembrane helix</keyword>
<sequence>MSAVAAPADTQIFRRWRVIALAWGFAEATLFFVIPDVWITRVALRSRREALVAAAFAVAGAMLGGALVYLWGARDPAAVRATFDALPAISPGLIDSIAARWQQSGVWAPLVGAFSGVPYKLYAAQAADVVSLPLFVALSTLARGARFVVFALLANLIARLATPRLGERRVFAVWLALWGAGYALYWWRMPN</sequence>
<gene>
    <name evidence="2" type="ORF">H8B22_05080</name>
</gene>
<evidence type="ECO:0008006" key="4">
    <source>
        <dbReference type="Google" id="ProtNLM"/>
    </source>
</evidence>
<reference evidence="2 3" key="1">
    <citation type="submission" date="2020-08" db="EMBL/GenBank/DDBJ databases">
        <title>Lysobacter sp. II4 sp. nov., isolated from soil.</title>
        <authorList>
            <person name="Woo C.Y."/>
            <person name="Kim J."/>
        </authorList>
    </citation>
    <scope>NUCLEOTIDE SEQUENCE [LARGE SCALE GENOMIC DNA]</scope>
    <source>
        <strain evidence="2 3">II4</strain>
    </source>
</reference>
<dbReference type="Proteomes" id="UP000516018">
    <property type="component" value="Chromosome"/>
</dbReference>
<accession>A0A7H0FZW8</accession>
<dbReference type="KEGG" id="lsx:H8B22_05080"/>
<keyword evidence="3" id="KW-1185">Reference proteome</keyword>
<dbReference type="EMBL" id="CP060820">
    <property type="protein sequence ID" value="QNP41584.1"/>
    <property type="molecule type" value="Genomic_DNA"/>
</dbReference>
<feature type="transmembrane region" description="Helical" evidence="1">
    <location>
        <begin position="134"/>
        <end position="158"/>
    </location>
</feature>
<name>A0A7H0FZW8_9GAMM</name>
<evidence type="ECO:0000313" key="2">
    <source>
        <dbReference type="EMBL" id="QNP41584.1"/>
    </source>
</evidence>
<dbReference type="RefSeq" id="WP_187713020.1">
    <property type="nucleotide sequence ID" value="NZ_CP060820.1"/>
</dbReference>
<proteinExistence type="predicted"/>
<keyword evidence="1" id="KW-0812">Transmembrane</keyword>